<organism evidence="11 12">
    <name type="scientific">Candidatus Iainarchaeum sp</name>
    <dbReference type="NCBI Taxonomy" id="3101447"/>
    <lineage>
        <taxon>Archaea</taxon>
        <taxon>Candidatus Iainarchaeota</taxon>
        <taxon>Candidatus Iainarchaeia</taxon>
        <taxon>Candidatus Iainarchaeales</taxon>
        <taxon>Candidatus Iainarchaeaceae</taxon>
        <taxon>Candidatus Iainarchaeum</taxon>
    </lineage>
</organism>
<dbReference type="FunFam" id="3.20.20.70:FF:000027">
    <property type="entry name" value="Dihydropyrimidine dehydrogenase [NADP(+)]"/>
    <property type="match status" value="1"/>
</dbReference>
<dbReference type="SUPFAM" id="SSF51395">
    <property type="entry name" value="FMN-linked oxidoreductases"/>
    <property type="match status" value="1"/>
</dbReference>
<evidence type="ECO:0000256" key="2">
    <source>
        <dbReference type="ARBA" id="ARBA00004725"/>
    </source>
</evidence>
<feature type="binding site" evidence="9">
    <location>
        <begin position="47"/>
        <end position="48"/>
    </location>
    <ligand>
        <name>FMN</name>
        <dbReference type="ChEBI" id="CHEBI:58210"/>
    </ligand>
</feature>
<feature type="binding site" evidence="9">
    <location>
        <begin position="71"/>
        <end position="75"/>
    </location>
    <ligand>
        <name>substrate</name>
    </ligand>
</feature>
<dbReference type="PANTHER" id="PTHR48109">
    <property type="entry name" value="DIHYDROOROTATE DEHYDROGENASE (QUINONE), MITOCHONDRIAL-RELATED"/>
    <property type="match status" value="1"/>
</dbReference>
<evidence type="ECO:0000256" key="4">
    <source>
        <dbReference type="ARBA" id="ARBA00022490"/>
    </source>
</evidence>
<evidence type="ECO:0000256" key="6">
    <source>
        <dbReference type="ARBA" id="ARBA00022643"/>
    </source>
</evidence>
<gene>
    <name evidence="9" type="primary">pyrD</name>
    <name evidence="11" type="ORF">J4203_06755</name>
</gene>
<comment type="catalytic activity">
    <reaction evidence="9">
        <text>(S)-dihydroorotate + A = orotate + AH2</text>
        <dbReference type="Rhea" id="RHEA:18073"/>
        <dbReference type="ChEBI" id="CHEBI:13193"/>
        <dbReference type="ChEBI" id="CHEBI:17499"/>
        <dbReference type="ChEBI" id="CHEBI:30839"/>
        <dbReference type="ChEBI" id="CHEBI:30864"/>
    </reaction>
</comment>
<feature type="active site" description="Nucleophile" evidence="9">
    <location>
        <position position="130"/>
    </location>
</feature>
<comment type="caution">
    <text evidence="11">The sequence shown here is derived from an EMBL/GenBank/DDBJ whole genome shotgun (WGS) entry which is preliminary data.</text>
</comment>
<evidence type="ECO:0000256" key="9">
    <source>
        <dbReference type="HAMAP-Rule" id="MF_00224"/>
    </source>
</evidence>
<dbReference type="Pfam" id="PF01180">
    <property type="entry name" value="DHO_dh"/>
    <property type="match status" value="1"/>
</dbReference>
<dbReference type="CDD" id="cd04740">
    <property type="entry name" value="DHOD_1B_like"/>
    <property type="match status" value="1"/>
</dbReference>
<dbReference type="NCBIfam" id="NF005574">
    <property type="entry name" value="PRK07259.1"/>
    <property type="match status" value="1"/>
</dbReference>
<proteinExistence type="inferred from homology"/>
<dbReference type="NCBIfam" id="TIGR01037">
    <property type="entry name" value="pyrD_sub1_fam"/>
    <property type="match status" value="1"/>
</dbReference>
<evidence type="ECO:0000313" key="11">
    <source>
        <dbReference type="EMBL" id="MBS3063533.1"/>
    </source>
</evidence>
<keyword evidence="6 9" id="KW-0288">FMN</keyword>
<accession>A0A8T4L8I8</accession>
<feature type="binding site" evidence="9">
    <location>
        <position position="219"/>
    </location>
    <ligand>
        <name>FMN</name>
        <dbReference type="ChEBI" id="CHEBI:58210"/>
    </ligand>
</feature>
<sequence length="306" mass="32375">MARIDLSLSLCGVKLANPTILASGFLGVSPFTLERVGRCGVGAVTMKSVGPRPWPGYPNPTVVANEEFMLNAVGLPTAGYKNIEPEWEGMRKLKIPFIASLYGTSLEEYAEVAADFAARKPPLIELDLSCPHAKKGGHQFATNLDLARKLVEKVKAVTGRRVPVFAKLSPNCPNIGEIAAACEAAGADGITAINTASAMAIDIEAKCPVLYNKRGGLSGPALKPIAVKCVYDVYEKVHIPIIATGGISTGRDAVELLMAGGTGLGIGTAIYLRGIDCFEKICGEMEAWMKENGYTKVKQLTGAAHE</sequence>
<dbReference type="Proteomes" id="UP000678237">
    <property type="component" value="Unassembled WGS sequence"/>
</dbReference>
<feature type="binding site" evidence="9">
    <location>
        <position position="47"/>
    </location>
    <ligand>
        <name>substrate</name>
    </ligand>
</feature>
<dbReference type="AlphaFoldDB" id="A0A8T4L8I8"/>
<comment type="cofactor">
    <cofactor evidence="9">
        <name>FMN</name>
        <dbReference type="ChEBI" id="CHEBI:58210"/>
    </cofactor>
    <text evidence="9">Binds 1 FMN per subunit.</text>
</comment>
<dbReference type="EMBL" id="JAGVWE010000005">
    <property type="protein sequence ID" value="MBS3063533.1"/>
    <property type="molecule type" value="Genomic_DNA"/>
</dbReference>
<protein>
    <recommendedName>
        <fullName evidence="9">Dihydroorotate dehydrogenase</fullName>
        <shortName evidence="9">DHOD</shortName>
        <shortName evidence="9">DHODase</shortName>
        <shortName evidence="9">DHOdehase</shortName>
        <ecNumber evidence="9">1.3.-.-</ecNumber>
    </recommendedName>
</protein>
<dbReference type="PIRSF" id="PIRSF000164">
    <property type="entry name" value="DHO_oxidase"/>
    <property type="match status" value="1"/>
</dbReference>
<evidence type="ECO:0000256" key="1">
    <source>
        <dbReference type="ARBA" id="ARBA00004496"/>
    </source>
</evidence>
<dbReference type="InterPro" id="IPR005720">
    <property type="entry name" value="Dihydroorotate_DH_cat"/>
</dbReference>
<evidence type="ECO:0000259" key="10">
    <source>
        <dbReference type="Pfam" id="PF01180"/>
    </source>
</evidence>
<dbReference type="InterPro" id="IPR050074">
    <property type="entry name" value="DHO_dehydrogenase"/>
</dbReference>
<feature type="binding site" evidence="9">
    <location>
        <position position="23"/>
    </location>
    <ligand>
        <name>FMN</name>
        <dbReference type="ChEBI" id="CHEBI:58210"/>
    </ligand>
</feature>
<dbReference type="GO" id="GO:0044205">
    <property type="term" value="P:'de novo' UMP biosynthetic process"/>
    <property type="evidence" value="ECO:0007669"/>
    <property type="project" value="UniProtKB-UniRule"/>
</dbReference>
<dbReference type="GO" id="GO:0006207">
    <property type="term" value="P:'de novo' pyrimidine nucleobase biosynthetic process"/>
    <property type="evidence" value="ECO:0007669"/>
    <property type="project" value="TreeGrafter"/>
</dbReference>
<reference evidence="11" key="2">
    <citation type="submission" date="2021-05" db="EMBL/GenBank/DDBJ databases">
        <title>Protein family content uncovers lineage relationships and bacterial pathway maintenance mechanisms in DPANN archaea.</title>
        <authorList>
            <person name="Castelle C.J."/>
            <person name="Meheust R."/>
            <person name="Jaffe A.L."/>
            <person name="Seitz K."/>
            <person name="Gong X."/>
            <person name="Baker B.J."/>
            <person name="Banfield J.F."/>
        </authorList>
    </citation>
    <scope>NUCLEOTIDE SEQUENCE</scope>
    <source>
        <strain evidence="11">RIFCSPLOWO2_01_FULL_58_19</strain>
    </source>
</reference>
<dbReference type="InterPro" id="IPR033888">
    <property type="entry name" value="DHOD_1B"/>
</dbReference>
<evidence type="ECO:0000256" key="3">
    <source>
        <dbReference type="ARBA" id="ARBA00008008"/>
    </source>
</evidence>
<dbReference type="GO" id="GO:0005737">
    <property type="term" value="C:cytoplasm"/>
    <property type="evidence" value="ECO:0007669"/>
    <property type="project" value="UniProtKB-SubCell"/>
</dbReference>
<dbReference type="Gene3D" id="3.20.20.70">
    <property type="entry name" value="Aldolase class I"/>
    <property type="match status" value="1"/>
</dbReference>
<dbReference type="InterPro" id="IPR013785">
    <property type="entry name" value="Aldolase_TIM"/>
</dbReference>
<feature type="binding site" evidence="9">
    <location>
        <begin position="245"/>
        <end position="246"/>
    </location>
    <ligand>
        <name>FMN</name>
        <dbReference type="ChEBI" id="CHEBI:58210"/>
    </ligand>
</feature>
<evidence type="ECO:0000256" key="5">
    <source>
        <dbReference type="ARBA" id="ARBA00022630"/>
    </source>
</evidence>
<feature type="binding site" evidence="9">
    <location>
        <position position="193"/>
    </location>
    <ligand>
        <name>FMN</name>
        <dbReference type="ChEBI" id="CHEBI:58210"/>
    </ligand>
</feature>
<dbReference type="InterPro" id="IPR012135">
    <property type="entry name" value="Dihydroorotate_DH_1_2"/>
</dbReference>
<dbReference type="InterPro" id="IPR049622">
    <property type="entry name" value="Dihydroorotate_DH_I"/>
</dbReference>
<dbReference type="GO" id="GO:0004152">
    <property type="term" value="F:dihydroorotate dehydrogenase activity"/>
    <property type="evidence" value="ECO:0007669"/>
    <property type="project" value="UniProtKB-UniRule"/>
</dbReference>
<keyword evidence="7 9" id="KW-0665">Pyrimidine biosynthesis</keyword>
<dbReference type="InterPro" id="IPR024920">
    <property type="entry name" value="Dihydroorotate_DH_1"/>
</dbReference>
<evidence type="ECO:0000256" key="8">
    <source>
        <dbReference type="ARBA" id="ARBA00023002"/>
    </source>
</evidence>
<reference evidence="11" key="1">
    <citation type="submission" date="2021-03" db="EMBL/GenBank/DDBJ databases">
        <authorList>
            <person name="Jaffe A."/>
        </authorList>
    </citation>
    <scope>NUCLEOTIDE SEQUENCE</scope>
    <source>
        <strain evidence="11">RIFCSPLOWO2_01_FULL_58_19</strain>
    </source>
</reference>
<evidence type="ECO:0000313" key="12">
    <source>
        <dbReference type="Proteomes" id="UP000678237"/>
    </source>
</evidence>
<keyword evidence="8 9" id="KW-0560">Oxidoreductase</keyword>
<dbReference type="EC" id="1.3.-.-" evidence="9"/>
<dbReference type="PANTHER" id="PTHR48109:SF1">
    <property type="entry name" value="DIHYDROOROTATE DEHYDROGENASE (FUMARATE)"/>
    <property type="match status" value="1"/>
</dbReference>
<keyword evidence="4 9" id="KW-0963">Cytoplasm</keyword>
<feature type="binding site" evidence="9">
    <location>
        <begin position="194"/>
        <end position="195"/>
    </location>
    <ligand>
        <name>substrate</name>
    </ligand>
</feature>
<keyword evidence="5 9" id="KW-0285">Flavoprotein</keyword>
<comment type="pathway">
    <text evidence="2 9">Pyrimidine metabolism; UMP biosynthesis via de novo pathway.</text>
</comment>
<comment type="similarity">
    <text evidence="3 9">Belongs to the dihydroorotate dehydrogenase family. Type 1 subfamily.</text>
</comment>
<feature type="binding site" evidence="9">
    <location>
        <begin position="267"/>
        <end position="268"/>
    </location>
    <ligand>
        <name>FMN</name>
        <dbReference type="ChEBI" id="CHEBI:58210"/>
    </ligand>
</feature>
<feature type="domain" description="Dihydroorotate dehydrogenase catalytic" evidence="10">
    <location>
        <begin position="6"/>
        <end position="289"/>
    </location>
</feature>
<comment type="subcellular location">
    <subcellularLocation>
        <location evidence="1 9">Cytoplasm</location>
    </subcellularLocation>
</comment>
<dbReference type="HAMAP" id="MF_00224">
    <property type="entry name" value="DHO_dh_type1"/>
    <property type="match status" value="1"/>
</dbReference>
<comment type="function">
    <text evidence="9">Catalyzes the conversion of dihydroorotate to orotate.</text>
</comment>
<comment type="caution">
    <text evidence="9">Lacks conserved residue(s) required for the propagation of feature annotation.</text>
</comment>
<name>A0A8T4L8I8_9ARCH</name>
<evidence type="ECO:0000256" key="7">
    <source>
        <dbReference type="ARBA" id="ARBA00022975"/>
    </source>
</evidence>
<feature type="binding site" evidence="9">
    <location>
        <position position="167"/>
    </location>
    <ligand>
        <name>FMN</name>
        <dbReference type="ChEBI" id="CHEBI:58210"/>
    </ligand>
</feature>